<comment type="pathway">
    <text evidence="1 11">One-carbon metabolism; tetrahydrofolate interconversion.</text>
</comment>
<protein>
    <recommendedName>
        <fullName evidence="11">Bifunctional protein FolD</fullName>
    </recommendedName>
    <domain>
        <recommendedName>
            <fullName evidence="11">Methylenetetrahydrofolate dehydrogenase</fullName>
            <ecNumber evidence="11">1.5.1.5</ecNumber>
        </recommendedName>
    </domain>
    <domain>
        <recommendedName>
            <fullName evidence="11">Methenyltetrahydrofolate cyclohydrolase</fullName>
            <ecNumber evidence="11">3.5.4.9</ecNumber>
        </recommendedName>
    </domain>
</protein>
<evidence type="ECO:0000256" key="5">
    <source>
        <dbReference type="ARBA" id="ARBA00022801"/>
    </source>
</evidence>
<evidence type="ECO:0000256" key="6">
    <source>
        <dbReference type="ARBA" id="ARBA00022857"/>
    </source>
</evidence>
<reference evidence="14" key="1">
    <citation type="journal article" date="2022" name="Int. J. Syst. Evol. Microbiol.">
        <title>A novel species of lactic acid bacteria, Ligilactobacillus pabuli sp. nov., isolated from alfalfa silage.</title>
        <authorList>
            <person name="Tohno M."/>
            <person name="Tanizawa Y."/>
            <person name="Sawada H."/>
            <person name="Sakamoto M."/>
            <person name="Ohkuma M."/>
            <person name="Kobayashi H."/>
        </authorList>
    </citation>
    <scope>NUCLEOTIDE SEQUENCE</scope>
    <source>
        <strain evidence="14">AF129</strain>
    </source>
</reference>
<dbReference type="EC" id="1.5.1.5" evidence="11"/>
<dbReference type="Gene3D" id="3.40.50.720">
    <property type="entry name" value="NAD(P)-binding Rossmann-like Domain"/>
    <property type="match status" value="1"/>
</dbReference>
<dbReference type="RefSeq" id="WP_244055519.1">
    <property type="nucleotide sequence ID" value="NZ_BQXH01000013.1"/>
</dbReference>
<evidence type="ECO:0000313" key="15">
    <source>
        <dbReference type="Proteomes" id="UP001055149"/>
    </source>
</evidence>
<dbReference type="InterPro" id="IPR046346">
    <property type="entry name" value="Aminoacid_DH-like_N_sf"/>
</dbReference>
<evidence type="ECO:0000313" key="14">
    <source>
        <dbReference type="EMBL" id="GKS81773.1"/>
    </source>
</evidence>
<dbReference type="SUPFAM" id="SSF53223">
    <property type="entry name" value="Aminoacid dehydrogenase-like, N-terminal domain"/>
    <property type="match status" value="1"/>
</dbReference>
<evidence type="ECO:0000256" key="10">
    <source>
        <dbReference type="ARBA" id="ARBA00023268"/>
    </source>
</evidence>
<keyword evidence="8 11" id="KW-0368">Histidine biosynthesis</keyword>
<evidence type="ECO:0000256" key="7">
    <source>
        <dbReference type="ARBA" id="ARBA00023002"/>
    </source>
</evidence>
<keyword evidence="6 11" id="KW-0521">NADP</keyword>
<dbReference type="EMBL" id="BQXH01000013">
    <property type="protein sequence ID" value="GKS81773.1"/>
    <property type="molecule type" value="Genomic_DNA"/>
</dbReference>
<dbReference type="HAMAP" id="MF_01576">
    <property type="entry name" value="THF_DHG_CYH"/>
    <property type="match status" value="1"/>
</dbReference>
<feature type="domain" description="Tetrahydrofolate dehydrogenase/cyclohydrolase NAD(P)-binding" evidence="13">
    <location>
        <begin position="136"/>
        <end position="277"/>
    </location>
</feature>
<evidence type="ECO:0000256" key="2">
    <source>
        <dbReference type="ARBA" id="ARBA00022563"/>
    </source>
</evidence>
<comment type="function">
    <text evidence="11">Catalyzes the oxidation of 5,10-methylenetetrahydrofolate to 5,10-methenyltetrahydrofolate and then the hydrolysis of 5,10-methenyltetrahydrofolate to 10-formyltetrahydrofolate.</text>
</comment>
<name>A0ABQ5JIU0_9LACO</name>
<comment type="catalytic activity">
    <reaction evidence="11">
        <text>(6R)-5,10-methylene-5,6,7,8-tetrahydrofolate + NADP(+) = (6R)-5,10-methenyltetrahydrofolate + NADPH</text>
        <dbReference type="Rhea" id="RHEA:22812"/>
        <dbReference type="ChEBI" id="CHEBI:15636"/>
        <dbReference type="ChEBI" id="CHEBI:57455"/>
        <dbReference type="ChEBI" id="CHEBI:57783"/>
        <dbReference type="ChEBI" id="CHEBI:58349"/>
        <dbReference type="EC" id="1.5.1.5"/>
    </reaction>
</comment>
<keyword evidence="4 11" id="KW-0658">Purine biosynthesis</keyword>
<sequence>MSKLLKGKPVAQALLAHATELTAQSRAKPCVAMVRVGDDSAALGYQRSASKVLQQVGIEVQPVELDQQTNLSQLKQTIERLNHAPEITAILILEPLPASLPAAQVQELLDPAKDIDGNTRVNLGRSVSPRPEDLVPLTAAAVLALLDFYQIELRGARVTLVGDSLTVGRPLANLLLDRSATLTVCDSSTTDLAAATRGADIVITATGQLDLLTAEMVAADAIVIDVGTNYDAAGKLRGDVDFAAVSQKVRAITPVPGGIGAVTTALLAERTAQILSRAERD</sequence>
<dbReference type="EC" id="3.5.4.9" evidence="11"/>
<comment type="subunit">
    <text evidence="11">Homodimer.</text>
</comment>
<feature type="binding site" evidence="11">
    <location>
        <begin position="162"/>
        <end position="164"/>
    </location>
    <ligand>
        <name>NADP(+)</name>
        <dbReference type="ChEBI" id="CHEBI:58349"/>
    </ligand>
</feature>
<accession>A0ABQ5JIU0</accession>
<keyword evidence="15" id="KW-1185">Reference proteome</keyword>
<feature type="binding site" evidence="11">
    <location>
        <position position="228"/>
    </location>
    <ligand>
        <name>NADP(+)</name>
        <dbReference type="ChEBI" id="CHEBI:58349"/>
    </ligand>
</feature>
<evidence type="ECO:0000256" key="3">
    <source>
        <dbReference type="ARBA" id="ARBA00022605"/>
    </source>
</evidence>
<keyword evidence="3 11" id="KW-0028">Amino-acid biosynthesis</keyword>
<comment type="catalytic activity">
    <reaction evidence="11">
        <text>(6R)-5,10-methenyltetrahydrofolate + H2O = (6R)-10-formyltetrahydrofolate + H(+)</text>
        <dbReference type="Rhea" id="RHEA:23700"/>
        <dbReference type="ChEBI" id="CHEBI:15377"/>
        <dbReference type="ChEBI" id="CHEBI:15378"/>
        <dbReference type="ChEBI" id="CHEBI:57455"/>
        <dbReference type="ChEBI" id="CHEBI:195366"/>
        <dbReference type="EC" id="3.5.4.9"/>
    </reaction>
</comment>
<dbReference type="Proteomes" id="UP001055149">
    <property type="component" value="Unassembled WGS sequence"/>
</dbReference>
<evidence type="ECO:0000256" key="9">
    <source>
        <dbReference type="ARBA" id="ARBA00023167"/>
    </source>
</evidence>
<keyword evidence="7 11" id="KW-0560">Oxidoreductase</keyword>
<evidence type="ECO:0000259" key="12">
    <source>
        <dbReference type="Pfam" id="PF00763"/>
    </source>
</evidence>
<dbReference type="Pfam" id="PF02882">
    <property type="entry name" value="THF_DHG_CYH_C"/>
    <property type="match status" value="1"/>
</dbReference>
<evidence type="ECO:0000256" key="8">
    <source>
        <dbReference type="ARBA" id="ARBA00023102"/>
    </source>
</evidence>
<dbReference type="Pfam" id="PF00763">
    <property type="entry name" value="THF_DHG_CYH"/>
    <property type="match status" value="1"/>
</dbReference>
<dbReference type="PRINTS" id="PR00085">
    <property type="entry name" value="THFDHDRGNASE"/>
</dbReference>
<keyword evidence="2 11" id="KW-0554">One-carbon metabolism</keyword>
<dbReference type="InterPro" id="IPR020630">
    <property type="entry name" value="THF_DH/CycHdrlase_cat_dom"/>
</dbReference>
<dbReference type="InterPro" id="IPR020631">
    <property type="entry name" value="THF_DH/CycHdrlase_NAD-bd_dom"/>
</dbReference>
<gene>
    <name evidence="11 14" type="primary">folD</name>
    <name evidence="14" type="ORF">LPAF129_14590</name>
</gene>
<proteinExistence type="inferred from homology"/>
<dbReference type="PANTHER" id="PTHR48099">
    <property type="entry name" value="C-1-TETRAHYDROFOLATE SYNTHASE, CYTOPLASMIC-RELATED"/>
    <property type="match status" value="1"/>
</dbReference>
<dbReference type="PANTHER" id="PTHR48099:SF5">
    <property type="entry name" value="C-1-TETRAHYDROFOLATE SYNTHASE, CYTOPLASMIC"/>
    <property type="match status" value="1"/>
</dbReference>
<organism evidence="14 15">
    <name type="scientific">Ligilactobacillus pabuli</name>
    <dbReference type="NCBI Taxonomy" id="2886039"/>
    <lineage>
        <taxon>Bacteria</taxon>
        <taxon>Bacillati</taxon>
        <taxon>Bacillota</taxon>
        <taxon>Bacilli</taxon>
        <taxon>Lactobacillales</taxon>
        <taxon>Lactobacillaceae</taxon>
        <taxon>Ligilactobacillus</taxon>
    </lineage>
</organism>
<dbReference type="Gene3D" id="3.40.50.10860">
    <property type="entry name" value="Leucine Dehydrogenase, chain A, domain 1"/>
    <property type="match status" value="1"/>
</dbReference>
<feature type="domain" description="Tetrahydrofolate dehydrogenase/cyclohydrolase catalytic" evidence="12">
    <location>
        <begin position="5"/>
        <end position="116"/>
    </location>
</feature>
<evidence type="ECO:0000256" key="4">
    <source>
        <dbReference type="ARBA" id="ARBA00022755"/>
    </source>
</evidence>
<evidence type="ECO:0000256" key="1">
    <source>
        <dbReference type="ARBA" id="ARBA00004777"/>
    </source>
</evidence>
<evidence type="ECO:0000259" key="13">
    <source>
        <dbReference type="Pfam" id="PF02882"/>
    </source>
</evidence>
<keyword evidence="10 11" id="KW-0511">Multifunctional enzyme</keyword>
<comment type="caution">
    <text evidence="11">Lacks conserved residue(s) required for the propagation of feature annotation.</text>
</comment>
<comment type="caution">
    <text evidence="14">The sequence shown here is derived from an EMBL/GenBank/DDBJ whole genome shotgun (WGS) entry which is preliminary data.</text>
</comment>
<keyword evidence="9 11" id="KW-0486">Methionine biosynthesis</keyword>
<dbReference type="InterPro" id="IPR000672">
    <property type="entry name" value="THF_DH/CycHdrlase"/>
</dbReference>
<comment type="similarity">
    <text evidence="11">Belongs to the tetrahydrofolate dehydrogenase/cyclohydrolase family.</text>
</comment>
<dbReference type="SUPFAM" id="SSF51735">
    <property type="entry name" value="NAD(P)-binding Rossmann-fold domains"/>
    <property type="match status" value="1"/>
</dbReference>
<dbReference type="InterPro" id="IPR036291">
    <property type="entry name" value="NAD(P)-bd_dom_sf"/>
</dbReference>
<keyword evidence="5 11" id="KW-0378">Hydrolase</keyword>
<dbReference type="CDD" id="cd01080">
    <property type="entry name" value="NAD_bind_m-THF_DH_Cyclohyd"/>
    <property type="match status" value="1"/>
</dbReference>
<evidence type="ECO:0000256" key="11">
    <source>
        <dbReference type="HAMAP-Rule" id="MF_01576"/>
    </source>
</evidence>